<dbReference type="SUPFAM" id="SSF56815">
    <property type="entry name" value="Sec1/munc18-like (SM) proteins"/>
    <property type="match status" value="1"/>
</dbReference>
<dbReference type="PANTHER" id="PTHR11679">
    <property type="entry name" value="VESICLE PROTEIN SORTING-ASSOCIATED"/>
    <property type="match status" value="1"/>
</dbReference>
<dbReference type="PIRSF" id="PIRSF005715">
    <property type="entry name" value="VPS45_Sec1"/>
    <property type="match status" value="1"/>
</dbReference>
<protein>
    <submittedName>
        <fullName evidence="3">Uncharacterized protein</fullName>
    </submittedName>
</protein>
<proteinExistence type="inferred from homology"/>
<evidence type="ECO:0000256" key="1">
    <source>
        <dbReference type="ARBA" id="ARBA00009884"/>
    </source>
</evidence>
<comment type="similarity">
    <text evidence="1">Belongs to the STXBP/unc-18/SEC1 family.</text>
</comment>
<dbReference type="GO" id="GO:0016192">
    <property type="term" value="P:vesicle-mediated transport"/>
    <property type="evidence" value="ECO:0007669"/>
    <property type="project" value="InterPro"/>
</dbReference>
<keyword evidence="2" id="KW-1185">Reference proteome</keyword>
<dbReference type="InterPro" id="IPR043154">
    <property type="entry name" value="Sec-1-like_dom1"/>
</dbReference>
<evidence type="ECO:0000313" key="2">
    <source>
        <dbReference type="Proteomes" id="UP000887540"/>
    </source>
</evidence>
<evidence type="ECO:0000313" key="3">
    <source>
        <dbReference type="WBParaSite" id="ACRNAN_Path_583.g2191.t1"/>
    </source>
</evidence>
<dbReference type="InterPro" id="IPR027482">
    <property type="entry name" value="Sec1-like_dom2"/>
</dbReference>
<organism evidence="2 3">
    <name type="scientific">Acrobeloides nanus</name>
    <dbReference type="NCBI Taxonomy" id="290746"/>
    <lineage>
        <taxon>Eukaryota</taxon>
        <taxon>Metazoa</taxon>
        <taxon>Ecdysozoa</taxon>
        <taxon>Nematoda</taxon>
        <taxon>Chromadorea</taxon>
        <taxon>Rhabditida</taxon>
        <taxon>Tylenchina</taxon>
        <taxon>Cephalobomorpha</taxon>
        <taxon>Cephaloboidea</taxon>
        <taxon>Cephalobidae</taxon>
        <taxon>Acrobeloides</taxon>
    </lineage>
</organism>
<accession>A0A914CA46</accession>
<dbReference type="Gene3D" id="3.90.830.10">
    <property type="entry name" value="Syntaxin Binding Protein 1, Chain A, domain 2"/>
    <property type="match status" value="1"/>
</dbReference>
<dbReference type="InterPro" id="IPR043127">
    <property type="entry name" value="Sec-1-like_dom3a"/>
</dbReference>
<reference evidence="3" key="1">
    <citation type="submission" date="2022-11" db="UniProtKB">
        <authorList>
            <consortium name="WormBaseParasite"/>
        </authorList>
    </citation>
    <scope>IDENTIFICATION</scope>
</reference>
<dbReference type="Gene3D" id="3.40.50.2060">
    <property type="match status" value="1"/>
</dbReference>
<sequence>MIGHGDTTDSIRSRQIAGLKQILNLNQPVSSSMAIEPVWKLLILDKYGQDIISPLLPIKQLRELGITLHLLINSKRETLPDVPSVYFVSPTDENIRIICDDLKKSLYEMFYLNMIYPISREYLEELAAAAVHGGTMQNVQKVTDQYLSFISLEDDLFMLRRYSQESPFSFYAINDPSIEDRQMDDLIDTIVKGLFSVCVTLTAVPIIKCKKGNAAALVAAKLAEKLRDNLRDARNNLFTQENIRAGHMNFHRPVLIIADRNMDLATMLHHTWTYQAMIHDVLDMDLNRIRMVDKNGKKKEYDMAAEDKLWSSYKGSPFPLVAEAIQSDLDSYRKNEEEIKRLKASMGLDENSSFIDSESGVFMYADENKLNSLSSAVGSLPELLEKKRLIDLHTNVATAVLDNIKERKLDVLFETEEKILNGQNSESSILDVLKSCTNNDDAIRLTLIHLLCTQNITASEKEKILTYLQEREIDPSAIKALEQIRAFSDASRISDIYQGAGTKTESMFSKLLTGSSELLMKGVKNLVPRKHNLPLTKMVDQLIDTRPTVGVGSVTMSGSGPDPDEFLYFDPKLMHASTKDLMKARTGQLAMDVIVFVVGGGNYVEYQNIHEYGKTKGLHRITYGCTEVVTPKQFTDQLTRLGQKFSER</sequence>
<dbReference type="InterPro" id="IPR001619">
    <property type="entry name" value="Sec1-like"/>
</dbReference>
<dbReference type="WBParaSite" id="ACRNAN_Path_583.g2191.t1">
    <property type="protein sequence ID" value="ACRNAN_Path_583.g2191.t1"/>
    <property type="gene ID" value="ACRNAN_Path_583.g2191"/>
</dbReference>
<dbReference type="Gene3D" id="3.40.50.1910">
    <property type="match status" value="1"/>
</dbReference>
<dbReference type="InterPro" id="IPR036045">
    <property type="entry name" value="Sec1-like_sf"/>
</dbReference>
<dbReference type="AlphaFoldDB" id="A0A914CA46"/>
<dbReference type="Proteomes" id="UP000887540">
    <property type="component" value="Unplaced"/>
</dbReference>
<name>A0A914CA46_9BILA</name>
<dbReference type="Pfam" id="PF00995">
    <property type="entry name" value="Sec1"/>
    <property type="match status" value="1"/>
</dbReference>
<dbReference type="Gene3D" id="1.25.40.60">
    <property type="match status" value="1"/>
</dbReference>